<gene>
    <name evidence="3" type="ordered locus">SL003B_1541</name>
</gene>
<dbReference type="KEGG" id="pgv:SL003B_1541"/>
<feature type="domain" description="DUF6468" evidence="2">
    <location>
        <begin position="35"/>
        <end position="110"/>
    </location>
</feature>
<dbReference type="AlphaFoldDB" id="F2J443"/>
<dbReference type="STRING" id="991905.SL003B_1541"/>
<reference evidence="3 4" key="1">
    <citation type="journal article" date="2011" name="J. Bacteriol.">
        <title>Complete genome sequence of Polymorphum gilvum SL003B-26A1T, a crude oil-degrading bacterium from oil-polluted saline soil.</title>
        <authorList>
            <person name="Li S.G."/>
            <person name="Tang Y.Q."/>
            <person name="Nie Y."/>
            <person name="Cai M."/>
            <person name="Wu X.L."/>
        </authorList>
    </citation>
    <scope>NUCLEOTIDE SEQUENCE [LARGE SCALE GENOMIC DNA]</scope>
    <source>
        <strain evidence="4">LMG 25793 / CGMCC 1.9160 / SL003B-26A1</strain>
    </source>
</reference>
<keyword evidence="1" id="KW-1133">Transmembrane helix</keyword>
<evidence type="ECO:0000259" key="2">
    <source>
        <dbReference type="Pfam" id="PF20072"/>
    </source>
</evidence>
<feature type="transmembrane region" description="Helical" evidence="1">
    <location>
        <begin position="6"/>
        <end position="27"/>
    </location>
</feature>
<keyword evidence="1" id="KW-0472">Membrane</keyword>
<evidence type="ECO:0000256" key="1">
    <source>
        <dbReference type="SAM" id="Phobius"/>
    </source>
</evidence>
<dbReference type="InterPro" id="IPR045531">
    <property type="entry name" value="DUF6468"/>
</dbReference>
<evidence type="ECO:0000313" key="4">
    <source>
        <dbReference type="Proteomes" id="UP000008130"/>
    </source>
</evidence>
<proteinExistence type="predicted"/>
<name>F2J443_POLGS</name>
<protein>
    <recommendedName>
        <fullName evidence="2">DUF6468 domain-containing protein</fullName>
    </recommendedName>
</protein>
<sequence length="179" mass="19123">MSTLPLGMIIESLVAVLLLVTIGYCWILNRRLQRLRADEETLRATISELITATEIAERAILGLKATATDVDKTLGGRLSEAEAMSRLLAEQLGQGEQVLARISQIAEAARSAQAAEAAARHVEPALRHAEVRASQAPVAEPQRQAAVAAPVTARDIRAAAAEATARLERFRKRAGEAAA</sequence>
<keyword evidence="1" id="KW-0812">Transmembrane</keyword>
<dbReference type="Proteomes" id="UP000008130">
    <property type="component" value="Chromosome"/>
</dbReference>
<dbReference type="EMBL" id="CP002568">
    <property type="protein sequence ID" value="ADZ69969.1"/>
    <property type="molecule type" value="Genomic_DNA"/>
</dbReference>
<keyword evidence="4" id="KW-1185">Reference proteome</keyword>
<evidence type="ECO:0000313" key="3">
    <source>
        <dbReference type="EMBL" id="ADZ69969.1"/>
    </source>
</evidence>
<accession>F2J443</accession>
<dbReference type="eggNOG" id="ENOG5030ZEW">
    <property type="taxonomic scope" value="Bacteria"/>
</dbReference>
<dbReference type="Pfam" id="PF20072">
    <property type="entry name" value="DUF6468"/>
    <property type="match status" value="1"/>
</dbReference>
<dbReference type="RefSeq" id="WP_013652286.1">
    <property type="nucleotide sequence ID" value="NC_015259.1"/>
</dbReference>
<dbReference type="HOGENOM" id="CLU_122383_0_0_5"/>
<organism evidence="3 4">
    <name type="scientific">Polymorphum gilvum (strain LMG 25793 / CGMCC 1.9160 / SL003B-26A1)</name>
    <dbReference type="NCBI Taxonomy" id="991905"/>
    <lineage>
        <taxon>Bacteria</taxon>
        <taxon>Pseudomonadati</taxon>
        <taxon>Pseudomonadota</taxon>
        <taxon>Alphaproteobacteria</taxon>
        <taxon>Rhodobacterales</taxon>
        <taxon>Paracoccaceae</taxon>
        <taxon>Polymorphum</taxon>
    </lineage>
</organism>
<dbReference type="PATRIC" id="fig|991905.3.peg.1584"/>